<dbReference type="CDD" id="cd04371">
    <property type="entry name" value="DEP"/>
    <property type="match status" value="1"/>
</dbReference>
<dbReference type="OrthoDB" id="418495at2759"/>
<dbReference type="KEGG" id="nnu:104592501"/>
<dbReference type="PROSITE" id="PS50186">
    <property type="entry name" value="DEP"/>
    <property type="match status" value="1"/>
</dbReference>
<keyword evidence="2" id="KW-1185">Reference proteome</keyword>
<dbReference type="AlphaFoldDB" id="A0A1U7ZQ10"/>
<organism evidence="2 3">
    <name type="scientific">Nelumbo nucifera</name>
    <name type="common">Sacred lotus</name>
    <dbReference type="NCBI Taxonomy" id="4432"/>
    <lineage>
        <taxon>Eukaryota</taxon>
        <taxon>Viridiplantae</taxon>
        <taxon>Streptophyta</taxon>
        <taxon>Embryophyta</taxon>
        <taxon>Tracheophyta</taxon>
        <taxon>Spermatophyta</taxon>
        <taxon>Magnoliopsida</taxon>
        <taxon>Proteales</taxon>
        <taxon>Nelumbonaceae</taxon>
        <taxon>Nelumbo</taxon>
    </lineage>
</organism>
<feature type="region of interest" description="Disordered" evidence="1">
    <location>
        <begin position="1"/>
        <end position="208"/>
    </location>
</feature>
<name>A0A1U7ZQ10_NELNU</name>
<evidence type="ECO:0000256" key="1">
    <source>
        <dbReference type="SAM" id="MobiDB-lite"/>
    </source>
</evidence>
<dbReference type="Pfam" id="PF00610">
    <property type="entry name" value="DEP"/>
    <property type="match status" value="1"/>
</dbReference>
<dbReference type="InterPro" id="IPR006869">
    <property type="entry name" value="DUF547"/>
</dbReference>
<feature type="compositionally biased region" description="Polar residues" evidence="1">
    <location>
        <begin position="70"/>
        <end position="79"/>
    </location>
</feature>
<dbReference type="Gene3D" id="3.40.30.10">
    <property type="entry name" value="Glutaredoxin"/>
    <property type="match status" value="1"/>
</dbReference>
<dbReference type="OMA" id="MPLAPPH"/>
<dbReference type="InterPro" id="IPR002109">
    <property type="entry name" value="Glutaredoxin"/>
</dbReference>
<protein>
    <submittedName>
        <fullName evidence="3">Uncharacterized protein LOC104592501</fullName>
    </submittedName>
</protein>
<dbReference type="PANTHER" id="PTHR46361:SF1">
    <property type="entry name" value="F26K24.21 PROTEIN"/>
    <property type="match status" value="1"/>
</dbReference>
<dbReference type="Pfam" id="PF04784">
    <property type="entry name" value="DUF547"/>
    <property type="match status" value="1"/>
</dbReference>
<feature type="compositionally biased region" description="Basic and acidic residues" evidence="1">
    <location>
        <begin position="116"/>
        <end position="128"/>
    </location>
</feature>
<dbReference type="Pfam" id="PF00462">
    <property type="entry name" value="Glutaredoxin"/>
    <property type="match status" value="1"/>
</dbReference>
<dbReference type="Proteomes" id="UP000189703">
    <property type="component" value="Unplaced"/>
</dbReference>
<dbReference type="RefSeq" id="XP_010250210.1">
    <property type="nucleotide sequence ID" value="XM_010251908.2"/>
</dbReference>
<dbReference type="eggNOG" id="ENOG502QS72">
    <property type="taxonomic scope" value="Eukaryota"/>
</dbReference>
<dbReference type="SUPFAM" id="SSF52833">
    <property type="entry name" value="Thioredoxin-like"/>
    <property type="match status" value="1"/>
</dbReference>
<sequence>MEMERPNEEQRIIESSTPEQTKIENKVLTEENEGNRSKNCTSGGGTEEIAGKGNENTSRNENPGVDRGSDNNGDDNISGSKVHGGYEDLDGIENMKSSSDKLGERTENNQNSSVIEIEKRQIYIEDGRSGSSTGQDKAAEEQIAYGNEDSSDLNPSPSPRRINCDVRVVQPHSQLPKPETPPGLRKSPSTGEDDYHPKEQSVSSGDNFSVDMPAIGKYIREQSNNFSAAIAKRIMSFKEGDDRTANGSNVNQSIPSVSEGNLSGLKVIVQLNKEENRELNFKGRISFFSRSNCRDCTAVRTFFREQGLKFVEINIDVYPLREKELIDRTGSSTVPQIFFNENHIGGLVALNSLRNSGQFEQKLKEIMTRRCPENAPSAPLYGFDDPDEDQTDEMLSIIKVLRQKLPIRDRLMKMKIVKNCFSASEMVDLIIQQLGCGRTEAVEIGKELAKRHFIHHVFGEHDFEDGKNFYRLLEHEAFTPKCFNFRGSTNDSEPKPAAVVGERLTKLMFAILESYASEDRLHVDYLAISTSEEFRRYVNMTPDLQRINVLELSEDEKLAFFLNLYNAMVIHAVIRVGCPQGVIDRRSFFANSQYIIGGHPYSLNTIQNGILRSNRRQPYSWMRPFGAGDKRLEVVLANVNPLIHFSICNGTKSSPKVRFFSSQGIEAELRSATREFFHEDGMDVNLEKRTVHLSRILKWYSVDFGEEKEILKWIVNFLDSTKAGLLTHLLSDGGAVNVVYQDYDWSLNS</sequence>
<dbReference type="PANTHER" id="PTHR46361">
    <property type="entry name" value="ELECTRON CARRIER/ PROTEIN DISULFIDE OXIDOREDUCTASE"/>
    <property type="match status" value="1"/>
</dbReference>
<dbReference type="InterPro" id="IPR036388">
    <property type="entry name" value="WH-like_DNA-bd_sf"/>
</dbReference>
<dbReference type="SMART" id="SM00049">
    <property type="entry name" value="DEP"/>
    <property type="match status" value="1"/>
</dbReference>
<dbReference type="InterPro" id="IPR000591">
    <property type="entry name" value="DEP_dom"/>
</dbReference>
<dbReference type="InterPro" id="IPR036390">
    <property type="entry name" value="WH_DNA-bd_sf"/>
</dbReference>
<reference evidence="3" key="1">
    <citation type="submission" date="2025-08" db="UniProtKB">
        <authorList>
            <consortium name="RefSeq"/>
        </authorList>
    </citation>
    <scope>IDENTIFICATION</scope>
</reference>
<dbReference type="CDD" id="cd03027">
    <property type="entry name" value="GRX_DEP"/>
    <property type="match status" value="1"/>
</dbReference>
<feature type="compositionally biased region" description="Basic and acidic residues" evidence="1">
    <location>
        <begin position="98"/>
        <end position="107"/>
    </location>
</feature>
<evidence type="ECO:0000313" key="2">
    <source>
        <dbReference type="Proteomes" id="UP000189703"/>
    </source>
</evidence>
<dbReference type="InterPro" id="IPR036249">
    <property type="entry name" value="Thioredoxin-like_sf"/>
</dbReference>
<proteinExistence type="predicted"/>
<dbReference type="STRING" id="4432.A0A1U7ZQ10"/>
<dbReference type="PROSITE" id="PS51354">
    <property type="entry name" value="GLUTAREDOXIN_2"/>
    <property type="match status" value="1"/>
</dbReference>
<feature type="compositionally biased region" description="Basic and acidic residues" evidence="1">
    <location>
        <begin position="21"/>
        <end position="36"/>
    </location>
</feature>
<evidence type="ECO:0000313" key="3">
    <source>
        <dbReference type="RefSeq" id="XP_010250210.1"/>
    </source>
</evidence>
<gene>
    <name evidence="3" type="primary">LOC104592501</name>
</gene>
<dbReference type="GeneID" id="104592501"/>
<dbReference type="Gene3D" id="1.10.10.10">
    <property type="entry name" value="Winged helix-like DNA-binding domain superfamily/Winged helix DNA-binding domain"/>
    <property type="match status" value="1"/>
</dbReference>
<dbReference type="SUPFAM" id="SSF46785">
    <property type="entry name" value="Winged helix' DNA-binding domain"/>
    <property type="match status" value="1"/>
</dbReference>
<dbReference type="GO" id="GO:0035556">
    <property type="term" value="P:intracellular signal transduction"/>
    <property type="evidence" value="ECO:0007669"/>
    <property type="project" value="InterPro"/>
</dbReference>
<accession>A0A1U7ZQ10</accession>
<feature type="compositionally biased region" description="Basic and acidic residues" evidence="1">
    <location>
        <begin position="1"/>
        <end position="12"/>
    </location>
</feature>